<comment type="caution">
    <text evidence="2">The sequence shown here is derived from an EMBL/GenBank/DDBJ whole genome shotgun (WGS) entry which is preliminary data.</text>
</comment>
<dbReference type="InterPro" id="IPR029058">
    <property type="entry name" value="AB_hydrolase_fold"/>
</dbReference>
<dbReference type="PANTHER" id="PTHR13136">
    <property type="entry name" value="TESTIS DEVELOPMENT PROTEIN PRTD"/>
    <property type="match status" value="1"/>
</dbReference>
<proteinExistence type="predicted"/>
<dbReference type="Pfam" id="PF20408">
    <property type="entry name" value="Abhydrolase_11"/>
    <property type="match status" value="1"/>
</dbReference>
<gene>
    <name evidence="2" type="ORF">PIB30_080904</name>
</gene>
<dbReference type="SUPFAM" id="SSF53474">
    <property type="entry name" value="alpha/beta-Hydrolases"/>
    <property type="match status" value="1"/>
</dbReference>
<dbReference type="PANTHER" id="PTHR13136:SF11">
    <property type="entry name" value="TESTIS-EXPRESSED PROTEIN 30"/>
    <property type="match status" value="1"/>
</dbReference>
<dbReference type="InterPro" id="IPR026555">
    <property type="entry name" value="NSL3/Tex30"/>
</dbReference>
<reference evidence="2 3" key="1">
    <citation type="journal article" date="2023" name="Plants (Basel)">
        <title>Bridging the Gap: Combining Genomics and Transcriptomics Approaches to Understand Stylosanthes scabra, an Orphan Legume from the Brazilian Caatinga.</title>
        <authorList>
            <person name="Ferreira-Neto J.R.C."/>
            <person name="da Silva M.D."/>
            <person name="Binneck E."/>
            <person name="de Melo N.F."/>
            <person name="da Silva R.H."/>
            <person name="de Melo A.L.T.M."/>
            <person name="Pandolfi V."/>
            <person name="Bustamante F.O."/>
            <person name="Brasileiro-Vidal A.C."/>
            <person name="Benko-Iseppon A.M."/>
        </authorList>
    </citation>
    <scope>NUCLEOTIDE SEQUENCE [LARGE SCALE GENOMIC DNA]</scope>
    <source>
        <tissue evidence="2">Leaves</tissue>
    </source>
</reference>
<keyword evidence="3" id="KW-1185">Reference proteome</keyword>
<evidence type="ECO:0000313" key="3">
    <source>
        <dbReference type="Proteomes" id="UP001341840"/>
    </source>
</evidence>
<dbReference type="EMBL" id="JASCZI010182435">
    <property type="protein sequence ID" value="MED6187894.1"/>
    <property type="molecule type" value="Genomic_DNA"/>
</dbReference>
<feature type="non-terminal residue" evidence="2">
    <location>
        <position position="73"/>
    </location>
</feature>
<evidence type="ECO:0000259" key="1">
    <source>
        <dbReference type="Pfam" id="PF20408"/>
    </source>
</evidence>
<dbReference type="InterPro" id="IPR046879">
    <property type="entry name" value="KANL3/Tex30_Abhydrolase"/>
</dbReference>
<name>A0ABU6WPT7_9FABA</name>
<feature type="domain" description="KANL3/Tex30 alpha/beta hydrolase-like" evidence="1">
    <location>
        <begin position="5"/>
        <end position="65"/>
    </location>
</feature>
<protein>
    <recommendedName>
        <fullName evidence="1">KANL3/Tex30 alpha/beta hydrolase-like domain-containing protein</fullName>
    </recommendedName>
</protein>
<sequence length="73" mass="7943">MKRRRLEKLVEPHSQIVKQTAANYPGHPIILAGKSMGSRMGCMMTSLEDINVSAVVCLGHPLKGSKDALCPLK</sequence>
<evidence type="ECO:0000313" key="2">
    <source>
        <dbReference type="EMBL" id="MED6187894.1"/>
    </source>
</evidence>
<dbReference type="Proteomes" id="UP001341840">
    <property type="component" value="Unassembled WGS sequence"/>
</dbReference>
<accession>A0ABU6WPT7</accession>
<organism evidence="2 3">
    <name type="scientific">Stylosanthes scabra</name>
    <dbReference type="NCBI Taxonomy" id="79078"/>
    <lineage>
        <taxon>Eukaryota</taxon>
        <taxon>Viridiplantae</taxon>
        <taxon>Streptophyta</taxon>
        <taxon>Embryophyta</taxon>
        <taxon>Tracheophyta</taxon>
        <taxon>Spermatophyta</taxon>
        <taxon>Magnoliopsida</taxon>
        <taxon>eudicotyledons</taxon>
        <taxon>Gunneridae</taxon>
        <taxon>Pentapetalae</taxon>
        <taxon>rosids</taxon>
        <taxon>fabids</taxon>
        <taxon>Fabales</taxon>
        <taxon>Fabaceae</taxon>
        <taxon>Papilionoideae</taxon>
        <taxon>50 kb inversion clade</taxon>
        <taxon>dalbergioids sensu lato</taxon>
        <taxon>Dalbergieae</taxon>
        <taxon>Pterocarpus clade</taxon>
        <taxon>Stylosanthes</taxon>
    </lineage>
</organism>